<sequence length="125" mass="12974">MSNWDKFAECLMKTAESSNKPLTLSTPRTFKTPVYIEAAPSGADISPPKKVNKVLKDVGLSAGVAAGATGIGRAILKTKKSVRPVTIKLPKMGKVTIPGEYLAAAAAGSLYGAKSLVVTDKNPSS</sequence>
<dbReference type="AlphaFoldDB" id="A0A0F9VFQ9"/>
<comment type="caution">
    <text evidence="1">The sequence shown here is derived from an EMBL/GenBank/DDBJ whole genome shotgun (WGS) entry which is preliminary data.</text>
</comment>
<reference evidence="1" key="1">
    <citation type="journal article" date="2015" name="Nature">
        <title>Complex archaea that bridge the gap between prokaryotes and eukaryotes.</title>
        <authorList>
            <person name="Spang A."/>
            <person name="Saw J.H."/>
            <person name="Jorgensen S.L."/>
            <person name="Zaremba-Niedzwiedzka K."/>
            <person name="Martijn J."/>
            <person name="Lind A.E."/>
            <person name="van Eijk R."/>
            <person name="Schleper C."/>
            <person name="Guy L."/>
            <person name="Ettema T.J."/>
        </authorList>
    </citation>
    <scope>NUCLEOTIDE SEQUENCE</scope>
</reference>
<accession>A0A0F9VFQ9</accession>
<protein>
    <submittedName>
        <fullName evidence="1">Uncharacterized protein</fullName>
    </submittedName>
</protein>
<evidence type="ECO:0000313" key="1">
    <source>
        <dbReference type="EMBL" id="KKN98627.1"/>
    </source>
</evidence>
<proteinExistence type="predicted"/>
<gene>
    <name evidence="1" type="ORF">LCGC14_0147390</name>
</gene>
<name>A0A0F9VFQ9_9ZZZZ</name>
<organism evidence="1">
    <name type="scientific">marine sediment metagenome</name>
    <dbReference type="NCBI Taxonomy" id="412755"/>
    <lineage>
        <taxon>unclassified sequences</taxon>
        <taxon>metagenomes</taxon>
        <taxon>ecological metagenomes</taxon>
    </lineage>
</organism>
<dbReference type="EMBL" id="LAZR01000051">
    <property type="protein sequence ID" value="KKN98627.1"/>
    <property type="molecule type" value="Genomic_DNA"/>
</dbReference>